<dbReference type="Gene3D" id="3.40.50.150">
    <property type="entry name" value="Vaccinia Virus protein VP39"/>
    <property type="match status" value="1"/>
</dbReference>
<dbReference type="GO" id="GO:0008168">
    <property type="term" value="F:methyltransferase activity"/>
    <property type="evidence" value="ECO:0007669"/>
    <property type="project" value="UniProtKB-KW"/>
</dbReference>
<feature type="compositionally biased region" description="Low complexity" evidence="2">
    <location>
        <begin position="9"/>
        <end position="20"/>
    </location>
</feature>
<dbReference type="OrthoDB" id="2013972at2759"/>
<organism evidence="3 4">
    <name type="scientific">Stachybotrys elegans</name>
    <dbReference type="NCBI Taxonomy" id="80388"/>
    <lineage>
        <taxon>Eukaryota</taxon>
        <taxon>Fungi</taxon>
        <taxon>Dikarya</taxon>
        <taxon>Ascomycota</taxon>
        <taxon>Pezizomycotina</taxon>
        <taxon>Sordariomycetes</taxon>
        <taxon>Hypocreomycetidae</taxon>
        <taxon>Hypocreales</taxon>
        <taxon>Stachybotryaceae</taxon>
        <taxon>Stachybotrys</taxon>
    </lineage>
</organism>
<comment type="similarity">
    <text evidence="1">Belongs to the methyltransferase superfamily. LaeA methyltransferase family.</text>
</comment>
<evidence type="ECO:0000313" key="3">
    <source>
        <dbReference type="EMBL" id="KAH7327779.1"/>
    </source>
</evidence>
<proteinExistence type="inferred from homology"/>
<reference evidence="3" key="1">
    <citation type="journal article" date="2021" name="Nat. Commun.">
        <title>Genetic determinants of endophytism in the Arabidopsis root mycobiome.</title>
        <authorList>
            <person name="Mesny F."/>
            <person name="Miyauchi S."/>
            <person name="Thiergart T."/>
            <person name="Pickel B."/>
            <person name="Atanasova L."/>
            <person name="Karlsson M."/>
            <person name="Huettel B."/>
            <person name="Barry K.W."/>
            <person name="Haridas S."/>
            <person name="Chen C."/>
            <person name="Bauer D."/>
            <person name="Andreopoulos W."/>
            <person name="Pangilinan J."/>
            <person name="LaButti K."/>
            <person name="Riley R."/>
            <person name="Lipzen A."/>
            <person name="Clum A."/>
            <person name="Drula E."/>
            <person name="Henrissat B."/>
            <person name="Kohler A."/>
            <person name="Grigoriev I.V."/>
            <person name="Martin F.M."/>
            <person name="Hacquard S."/>
        </authorList>
    </citation>
    <scope>NUCLEOTIDE SEQUENCE</scope>
    <source>
        <strain evidence="3">MPI-CAGE-CH-0235</strain>
    </source>
</reference>
<dbReference type="Proteomes" id="UP000813444">
    <property type="component" value="Unassembled WGS sequence"/>
</dbReference>
<dbReference type="SUPFAM" id="SSF53335">
    <property type="entry name" value="S-adenosyl-L-methionine-dependent methyltransferases"/>
    <property type="match status" value="1"/>
</dbReference>
<comment type="caution">
    <text evidence="3">The sequence shown here is derived from an EMBL/GenBank/DDBJ whole genome shotgun (WGS) entry which is preliminary data.</text>
</comment>
<keyword evidence="4" id="KW-1185">Reference proteome</keyword>
<dbReference type="InterPro" id="IPR029063">
    <property type="entry name" value="SAM-dependent_MTases_sf"/>
</dbReference>
<keyword evidence="3" id="KW-0808">Transferase</keyword>
<gene>
    <name evidence="3" type="ORF">B0I35DRAFT_472551</name>
</gene>
<evidence type="ECO:0000256" key="2">
    <source>
        <dbReference type="SAM" id="MobiDB-lite"/>
    </source>
</evidence>
<dbReference type="PANTHER" id="PTHR43591:SF10">
    <property type="entry name" value="ABC TRANSMEMBRANE TYPE-1 DOMAIN-CONTAINING PROTEIN-RELATED"/>
    <property type="match status" value="1"/>
</dbReference>
<dbReference type="GO" id="GO:0032259">
    <property type="term" value="P:methylation"/>
    <property type="evidence" value="ECO:0007669"/>
    <property type="project" value="UniProtKB-KW"/>
</dbReference>
<evidence type="ECO:0000256" key="1">
    <source>
        <dbReference type="ARBA" id="ARBA00038158"/>
    </source>
</evidence>
<evidence type="ECO:0000313" key="4">
    <source>
        <dbReference type="Proteomes" id="UP000813444"/>
    </source>
</evidence>
<name>A0A8K0WWT7_9HYPO</name>
<dbReference type="EMBL" id="JAGPNK010000001">
    <property type="protein sequence ID" value="KAH7327779.1"/>
    <property type="molecule type" value="Genomic_DNA"/>
</dbReference>
<protein>
    <submittedName>
        <fullName evidence="3">S-adenosyl-L-methionine-dependent methyltransferase</fullName>
    </submittedName>
</protein>
<dbReference type="CDD" id="cd02440">
    <property type="entry name" value="AdoMet_MTases"/>
    <property type="match status" value="1"/>
</dbReference>
<dbReference type="PANTHER" id="PTHR43591">
    <property type="entry name" value="METHYLTRANSFERASE"/>
    <property type="match status" value="1"/>
</dbReference>
<feature type="region of interest" description="Disordered" evidence="2">
    <location>
        <begin position="1"/>
        <end position="24"/>
    </location>
</feature>
<sequence>MASPQQTVSSPERAAAPSAEQEVPIEIQSHETPLEADIVAGDDDGDSAIDSQSLLSTESLTSSILEYRQLHGRTYANAKTGDYWGPNDERQSEGLDLIHSALTVLLDGKLFVAPINKDDPGRVLDIGTGTGIWAMDFASDFPSADVTGTDLSPMQPTWVPPNLRFEVDDCLLDWMYPENHFDFIHVRAMYGSIPDWTDLDRKILYHLKPGGYLEHLEIGCQGMSDHKELPKDHIFYTWANTFYAAGEKMGRPFTICLDGESRKHMEEAGFANIQETRLKLPVGGWPKDPTLKQAGIYFQAALERDMEGFSMFVCTELLGWSKEEVHVLVAKMRQAIRDRASCPYIVVNIVVGQKPL</sequence>
<keyword evidence="3" id="KW-0489">Methyltransferase</keyword>
<accession>A0A8K0WWT7</accession>
<dbReference type="AlphaFoldDB" id="A0A8K0WWT7"/>
<dbReference type="Pfam" id="PF13489">
    <property type="entry name" value="Methyltransf_23"/>
    <property type="match status" value="1"/>
</dbReference>